<evidence type="ECO:0000313" key="2">
    <source>
        <dbReference type="EMBL" id="MBB5535910.1"/>
    </source>
</evidence>
<dbReference type="SUPFAM" id="SSF109604">
    <property type="entry name" value="HD-domain/PDEase-like"/>
    <property type="match status" value="1"/>
</dbReference>
<dbReference type="InterPro" id="IPR037522">
    <property type="entry name" value="HD_GYP_dom"/>
</dbReference>
<dbReference type="GO" id="GO:0016740">
    <property type="term" value="F:transferase activity"/>
    <property type="evidence" value="ECO:0007669"/>
    <property type="project" value="UniProtKB-KW"/>
</dbReference>
<dbReference type="PANTHER" id="PTHR43155">
    <property type="entry name" value="CYCLIC DI-GMP PHOSPHODIESTERASE PA4108-RELATED"/>
    <property type="match status" value="1"/>
</dbReference>
<dbReference type="AlphaFoldDB" id="A0A7W8X753"/>
<dbReference type="Gene3D" id="1.10.3210.10">
    <property type="entry name" value="Hypothetical protein af1432"/>
    <property type="match status" value="1"/>
</dbReference>
<dbReference type="PROSITE" id="PS51832">
    <property type="entry name" value="HD_GYP"/>
    <property type="match status" value="1"/>
</dbReference>
<dbReference type="EMBL" id="JACHBK010000005">
    <property type="protein sequence ID" value="MBB5535910.1"/>
    <property type="molecule type" value="Genomic_DNA"/>
</dbReference>
<dbReference type="Pfam" id="PF11871">
    <property type="entry name" value="DUF3391"/>
    <property type="match status" value="1"/>
</dbReference>
<dbReference type="InterPro" id="IPR006675">
    <property type="entry name" value="HDIG_dom"/>
</dbReference>
<keyword evidence="3" id="KW-1185">Reference proteome</keyword>
<dbReference type="GO" id="GO:0008081">
    <property type="term" value="F:phosphoric diester hydrolase activity"/>
    <property type="evidence" value="ECO:0007669"/>
    <property type="project" value="UniProtKB-ARBA"/>
</dbReference>
<dbReference type="SMART" id="SM00471">
    <property type="entry name" value="HDc"/>
    <property type="match status" value="1"/>
</dbReference>
<dbReference type="Proteomes" id="UP000585507">
    <property type="component" value="Unassembled WGS sequence"/>
</dbReference>
<feature type="domain" description="HD-GYP" evidence="1">
    <location>
        <begin position="123"/>
        <end position="308"/>
    </location>
</feature>
<dbReference type="CDD" id="cd00077">
    <property type="entry name" value="HDc"/>
    <property type="match status" value="1"/>
</dbReference>
<evidence type="ECO:0000313" key="3">
    <source>
        <dbReference type="Proteomes" id="UP000585507"/>
    </source>
</evidence>
<dbReference type="InterPro" id="IPR003607">
    <property type="entry name" value="HD/PDEase_dom"/>
</dbReference>
<name>A0A7W8X753_9HYPH</name>
<evidence type="ECO:0000259" key="1">
    <source>
        <dbReference type="PROSITE" id="PS51832"/>
    </source>
</evidence>
<dbReference type="NCBIfam" id="TIGR00277">
    <property type="entry name" value="HDIG"/>
    <property type="match status" value="1"/>
</dbReference>
<keyword evidence="2" id="KW-0808">Transferase</keyword>
<accession>A0A7W8X753</accession>
<protein>
    <submittedName>
        <fullName evidence="2">Putative nucleotidyltransferase with HDIG domain</fullName>
    </submittedName>
</protein>
<gene>
    <name evidence="2" type="ORF">GGD55_002614</name>
</gene>
<dbReference type="Pfam" id="PF13487">
    <property type="entry name" value="HD_5"/>
    <property type="match status" value="1"/>
</dbReference>
<organism evidence="2 3">
    <name type="scientific">Rhizobium giardinii</name>
    <dbReference type="NCBI Taxonomy" id="56731"/>
    <lineage>
        <taxon>Bacteria</taxon>
        <taxon>Pseudomonadati</taxon>
        <taxon>Pseudomonadota</taxon>
        <taxon>Alphaproteobacteria</taxon>
        <taxon>Hyphomicrobiales</taxon>
        <taxon>Rhizobiaceae</taxon>
        <taxon>Rhizobium/Agrobacterium group</taxon>
        <taxon>Rhizobium</taxon>
    </lineage>
</organism>
<sequence>MLKRIKPGQARLGMFIEAIEGSWADHPFWRNQFRLDRAKDVERLKSSHATAVIIDTDKGVDVALPIAMTERSSPHPRENLSLKRALRTIEQSKPLITEMFENARIGGTIPVSHAAQAVEHIAACMQDSGKALIEVTRLKARDEYTFLHSIAVSGLVVHLARAVGLDEKMIRDLGMGGLLHDIGKMRVPLKVLNKSAPLNDVEMGQVRLHPSHGYQLLAKQGDVPRVVLDICLHHHERIDGSGYPNGLFDKQISIAVRITSICDVYDALTSARAYKKAWNPRDAARLMLEQEGQFDRRLLMQLFHSLRL</sequence>
<reference evidence="2 3" key="1">
    <citation type="submission" date="2020-08" db="EMBL/GenBank/DDBJ databases">
        <title>Genomic Encyclopedia of Type Strains, Phase IV (KMG-V): Genome sequencing to study the core and pangenomes of soil and plant-associated prokaryotes.</title>
        <authorList>
            <person name="Whitman W."/>
        </authorList>
    </citation>
    <scope>NUCLEOTIDE SEQUENCE [LARGE SCALE GENOMIC DNA]</scope>
    <source>
        <strain evidence="2 3">SEMIA 4084</strain>
    </source>
</reference>
<dbReference type="PANTHER" id="PTHR43155:SF2">
    <property type="entry name" value="CYCLIC DI-GMP PHOSPHODIESTERASE PA4108"/>
    <property type="match status" value="1"/>
</dbReference>
<comment type="caution">
    <text evidence="2">The sequence shown here is derived from an EMBL/GenBank/DDBJ whole genome shotgun (WGS) entry which is preliminary data.</text>
</comment>
<proteinExistence type="predicted"/>
<dbReference type="InterPro" id="IPR021812">
    <property type="entry name" value="DUF3391"/>
</dbReference>
<dbReference type="RefSeq" id="WP_018324963.1">
    <property type="nucleotide sequence ID" value="NZ_JACHBK010000005.1"/>
</dbReference>